<dbReference type="InterPro" id="IPR013766">
    <property type="entry name" value="Thioredoxin_domain"/>
</dbReference>
<feature type="domain" description="Thioredoxin" evidence="1">
    <location>
        <begin position="42"/>
        <end position="94"/>
    </location>
</feature>
<name>A0A927GFY8_9BACT</name>
<protein>
    <submittedName>
        <fullName evidence="2">TlpA family protein disulfide reductase</fullName>
    </submittedName>
</protein>
<dbReference type="AlphaFoldDB" id="A0A927GFY8"/>
<dbReference type="CDD" id="cd02966">
    <property type="entry name" value="TlpA_like_family"/>
    <property type="match status" value="1"/>
</dbReference>
<dbReference type="PANTHER" id="PTHR42852">
    <property type="entry name" value="THIOL:DISULFIDE INTERCHANGE PROTEIN DSBE"/>
    <property type="match status" value="1"/>
</dbReference>
<comment type="caution">
    <text evidence="2">The sequence shown here is derived from an EMBL/GenBank/DDBJ whole genome shotgun (WGS) entry which is preliminary data.</text>
</comment>
<evidence type="ECO:0000259" key="1">
    <source>
        <dbReference type="PROSITE" id="PS51352"/>
    </source>
</evidence>
<dbReference type="GO" id="GO:0016491">
    <property type="term" value="F:oxidoreductase activity"/>
    <property type="evidence" value="ECO:0007669"/>
    <property type="project" value="InterPro"/>
</dbReference>
<evidence type="ECO:0000313" key="3">
    <source>
        <dbReference type="Proteomes" id="UP000653797"/>
    </source>
</evidence>
<dbReference type="RefSeq" id="WP_191041953.1">
    <property type="nucleotide sequence ID" value="NZ_JACXAA010000012.1"/>
</dbReference>
<evidence type="ECO:0000313" key="2">
    <source>
        <dbReference type="EMBL" id="MBD2756324.1"/>
    </source>
</evidence>
<accession>A0A927GFY8</accession>
<reference evidence="2" key="1">
    <citation type="submission" date="2020-09" db="EMBL/GenBank/DDBJ databases">
        <authorList>
            <person name="Kim M.K."/>
        </authorList>
    </citation>
    <scope>NUCLEOTIDE SEQUENCE</scope>
    <source>
        <strain evidence="2">BT704</strain>
    </source>
</reference>
<dbReference type="SUPFAM" id="SSF52833">
    <property type="entry name" value="Thioredoxin-like"/>
    <property type="match status" value="1"/>
</dbReference>
<dbReference type="EMBL" id="JACXAA010000012">
    <property type="protein sequence ID" value="MBD2756324.1"/>
    <property type="molecule type" value="Genomic_DNA"/>
</dbReference>
<dbReference type="InterPro" id="IPR050553">
    <property type="entry name" value="Thioredoxin_ResA/DsbE_sf"/>
</dbReference>
<dbReference type="PROSITE" id="PS51352">
    <property type="entry name" value="THIOREDOXIN_2"/>
    <property type="match status" value="1"/>
</dbReference>
<dbReference type="Gene3D" id="3.40.30.10">
    <property type="entry name" value="Glutaredoxin"/>
    <property type="match status" value="1"/>
</dbReference>
<keyword evidence="3" id="KW-1185">Reference proteome</keyword>
<dbReference type="GO" id="GO:0016209">
    <property type="term" value="F:antioxidant activity"/>
    <property type="evidence" value="ECO:0007669"/>
    <property type="project" value="InterPro"/>
</dbReference>
<dbReference type="Pfam" id="PF00578">
    <property type="entry name" value="AhpC-TSA"/>
    <property type="match status" value="1"/>
</dbReference>
<proteinExistence type="predicted"/>
<sequence length="94" mass="10349">MALSMQGLTPGTDSVRITLNKEPDYGLYAPTIQQKYTKWQALAPGQVAPNFTGVTPDGQSVSLSDLKGKIVYVDVWATWCMPCREEFPAAKQLQ</sequence>
<organism evidence="2 3">
    <name type="scientific">Spirosoma validum</name>
    <dbReference type="NCBI Taxonomy" id="2771355"/>
    <lineage>
        <taxon>Bacteria</taxon>
        <taxon>Pseudomonadati</taxon>
        <taxon>Bacteroidota</taxon>
        <taxon>Cytophagia</taxon>
        <taxon>Cytophagales</taxon>
        <taxon>Cytophagaceae</taxon>
        <taxon>Spirosoma</taxon>
    </lineage>
</organism>
<dbReference type="InterPro" id="IPR036249">
    <property type="entry name" value="Thioredoxin-like_sf"/>
</dbReference>
<dbReference type="PANTHER" id="PTHR42852:SF18">
    <property type="entry name" value="CHROMOSOME UNDETERMINED SCAFFOLD_47, WHOLE GENOME SHOTGUN SEQUENCE"/>
    <property type="match status" value="1"/>
</dbReference>
<gene>
    <name evidence="2" type="ORF">IC230_25740</name>
</gene>
<dbReference type="Proteomes" id="UP000653797">
    <property type="component" value="Unassembled WGS sequence"/>
</dbReference>
<dbReference type="InterPro" id="IPR000866">
    <property type="entry name" value="AhpC/TSA"/>
</dbReference>